<feature type="chain" id="PRO_5034932734" description="SCP domain-containing protein" evidence="1">
    <location>
        <begin position="17"/>
        <end position="209"/>
    </location>
</feature>
<name>A0A8H4Q2Q5_9HYPO</name>
<evidence type="ECO:0008006" key="4">
    <source>
        <dbReference type="Google" id="ProtNLM"/>
    </source>
</evidence>
<dbReference type="OrthoDB" id="3552888at2759"/>
<dbReference type="EMBL" id="JAACLJ010000007">
    <property type="protein sequence ID" value="KAF4583003.1"/>
    <property type="molecule type" value="Genomic_DNA"/>
</dbReference>
<proteinExistence type="predicted"/>
<comment type="caution">
    <text evidence="2">The sequence shown here is derived from an EMBL/GenBank/DDBJ whole genome shotgun (WGS) entry which is preliminary data.</text>
</comment>
<evidence type="ECO:0000313" key="2">
    <source>
        <dbReference type="EMBL" id="KAF4583003.1"/>
    </source>
</evidence>
<evidence type="ECO:0000256" key="1">
    <source>
        <dbReference type="SAM" id="SignalP"/>
    </source>
</evidence>
<reference evidence="2 3" key="1">
    <citation type="journal article" date="2020" name="G3 (Bethesda)">
        <title>Genetic Underpinnings of Host Manipulation by Ophiocordyceps as Revealed by Comparative Transcriptomics.</title>
        <authorList>
            <person name="Will I."/>
            <person name="Das B."/>
            <person name="Trinh T."/>
            <person name="Brachmann A."/>
            <person name="Ohm R.A."/>
            <person name="de Bekker C."/>
        </authorList>
    </citation>
    <scope>NUCLEOTIDE SEQUENCE [LARGE SCALE GENOMIC DNA]</scope>
    <source>
        <strain evidence="2 3">EC05</strain>
    </source>
</reference>
<feature type="signal peptide" evidence="1">
    <location>
        <begin position="1"/>
        <end position="16"/>
    </location>
</feature>
<dbReference type="Proteomes" id="UP000562929">
    <property type="component" value="Unassembled WGS sequence"/>
</dbReference>
<dbReference type="PANTHER" id="PTHR35605">
    <property type="entry name" value="ECP2 EFFECTOR PROTEIN DOMAIN-CONTAINING PROTEIN-RELATED"/>
    <property type="match status" value="1"/>
</dbReference>
<keyword evidence="1" id="KW-0732">Signal</keyword>
<accession>A0A8H4Q2Q5</accession>
<keyword evidence="3" id="KW-1185">Reference proteome</keyword>
<dbReference type="PANTHER" id="PTHR35605:SF1">
    <property type="entry name" value="ECP2 EFFECTOR PROTEIN DOMAIN-CONTAINING PROTEIN-RELATED"/>
    <property type="match status" value="1"/>
</dbReference>
<gene>
    <name evidence="2" type="ORF">GQ602_006147</name>
</gene>
<protein>
    <recommendedName>
        <fullName evidence="4">SCP domain-containing protein</fullName>
    </recommendedName>
</protein>
<dbReference type="AlphaFoldDB" id="A0A8H4Q2Q5"/>
<evidence type="ECO:0000313" key="3">
    <source>
        <dbReference type="Proteomes" id="UP000562929"/>
    </source>
</evidence>
<sequence length="209" mass="23046">MRRIMTLFSLITKTMSLATAPIEGYEVFTPSWEIELSPSGPTTTLNGTVEQVYQQAIKLNSNYEDESLAETTTAAATKTAGSSNVAQEELAHLVTDWNVATSLCGGKWQATSVRRVREGIGYLRRVRGQPNSQAGPSRCGRVSCAYNSAIWWCNDDRRPRALNSFAAIADGAQLLVKRCVEWMNPQPEAFGGQAFHPTGWNVIIREDKC</sequence>
<organism evidence="2 3">
    <name type="scientific">Ophiocordyceps camponoti-floridani</name>
    <dbReference type="NCBI Taxonomy" id="2030778"/>
    <lineage>
        <taxon>Eukaryota</taxon>
        <taxon>Fungi</taxon>
        <taxon>Dikarya</taxon>
        <taxon>Ascomycota</taxon>
        <taxon>Pezizomycotina</taxon>
        <taxon>Sordariomycetes</taxon>
        <taxon>Hypocreomycetidae</taxon>
        <taxon>Hypocreales</taxon>
        <taxon>Ophiocordycipitaceae</taxon>
        <taxon>Ophiocordyceps</taxon>
    </lineage>
</organism>